<proteinExistence type="predicted"/>
<dbReference type="Pfam" id="PF15055">
    <property type="entry name" value="DMAC1_Dmo2"/>
    <property type="match status" value="1"/>
</dbReference>
<dbReference type="Proteomes" id="UP000694563">
    <property type="component" value="Chromosome 32"/>
</dbReference>
<dbReference type="AlphaFoldDB" id="A0A8C3Y1U5"/>
<keyword evidence="2" id="KW-0472">Membrane</keyword>
<dbReference type="PANTHER" id="PTHR36469">
    <property type="entry name" value="DISTAL MEMBRANE-ARM ASSEMBLY COMPLEX PROTEIN 1"/>
    <property type="match status" value="1"/>
</dbReference>
<dbReference type="Ensembl" id="ENSCUST00005011547.1">
    <property type="protein sequence ID" value="ENSCUSP00005011081.1"/>
    <property type="gene ID" value="ENSCUSG00005007156.1"/>
</dbReference>
<evidence type="ECO:0000313" key="4">
    <source>
        <dbReference type="Ensembl" id="ENSCUSP00005011081.1"/>
    </source>
</evidence>
<gene>
    <name evidence="4" type="primary">DMAC1</name>
</gene>
<reference evidence="4" key="2">
    <citation type="submission" date="2025-08" db="UniProtKB">
        <authorList>
            <consortium name="Ensembl"/>
        </authorList>
    </citation>
    <scope>IDENTIFICATION</scope>
</reference>
<sequence length="122" mass="12303">VSGPPSRPLHSPRGPECTDTSGITFGAAMSPQGAEAAPGAVPGSGAASPRPLFGGCWSCRLLSGAGLLMAAIWVYQGPRSVMKKGIPPSMGAIAQITFAAGLGAWGIVILADPVGSWHRRNP</sequence>
<evidence type="ECO:0000313" key="5">
    <source>
        <dbReference type="Proteomes" id="UP000694563"/>
    </source>
</evidence>
<feature type="transmembrane region" description="Helical" evidence="2">
    <location>
        <begin position="52"/>
        <end position="75"/>
    </location>
</feature>
<keyword evidence="2" id="KW-1133">Transmembrane helix</keyword>
<name>A0A8C3Y1U5_CATUS</name>
<reference evidence="4" key="1">
    <citation type="submission" date="2020-10" db="EMBL/GenBank/DDBJ databases">
        <title>Catharus ustulatus (Swainson's thrush) genome, bCatUst1, primary haplotype v2.</title>
        <authorList>
            <person name="Delmore K."/>
            <person name="Vafadar M."/>
            <person name="Formenti G."/>
            <person name="Chow W."/>
            <person name="Pelan S."/>
            <person name="Howe K."/>
            <person name="Rhie A."/>
            <person name="Mountcastle J."/>
            <person name="Haase B."/>
            <person name="Fedrigo O."/>
            <person name="Jarvis E.D."/>
        </authorList>
    </citation>
    <scope>NUCLEOTIDE SEQUENCE [LARGE SCALE GENOMIC DNA]</scope>
</reference>
<keyword evidence="2" id="KW-0812">Transmembrane</keyword>
<keyword evidence="5" id="KW-1185">Reference proteome</keyword>
<feature type="compositionally biased region" description="Low complexity" evidence="1">
    <location>
        <begin position="31"/>
        <end position="47"/>
    </location>
</feature>
<dbReference type="PANTHER" id="PTHR36469:SF1">
    <property type="entry name" value="DISTAL MEMBRANE-ARM ASSEMBLY COMPLEX PROTEIN 1"/>
    <property type="match status" value="1"/>
</dbReference>
<evidence type="ECO:0000259" key="3">
    <source>
        <dbReference type="Pfam" id="PF15055"/>
    </source>
</evidence>
<feature type="domain" description="Distal membrane-arm assembly complex protein 1-like" evidence="3">
    <location>
        <begin position="55"/>
        <end position="101"/>
    </location>
</feature>
<protein>
    <recommendedName>
        <fullName evidence="3">Distal membrane-arm assembly complex protein 1-like domain-containing protein</fullName>
    </recommendedName>
</protein>
<evidence type="ECO:0000256" key="1">
    <source>
        <dbReference type="SAM" id="MobiDB-lite"/>
    </source>
</evidence>
<organism evidence="4 5">
    <name type="scientific">Catharus ustulatus</name>
    <name type="common">Russet-backed thrush</name>
    <name type="synonym">Hylocichla ustulatus</name>
    <dbReference type="NCBI Taxonomy" id="91951"/>
    <lineage>
        <taxon>Eukaryota</taxon>
        <taxon>Metazoa</taxon>
        <taxon>Chordata</taxon>
        <taxon>Craniata</taxon>
        <taxon>Vertebrata</taxon>
        <taxon>Euteleostomi</taxon>
        <taxon>Archelosauria</taxon>
        <taxon>Archosauria</taxon>
        <taxon>Dinosauria</taxon>
        <taxon>Saurischia</taxon>
        <taxon>Theropoda</taxon>
        <taxon>Coelurosauria</taxon>
        <taxon>Aves</taxon>
        <taxon>Neognathae</taxon>
        <taxon>Neoaves</taxon>
        <taxon>Telluraves</taxon>
        <taxon>Australaves</taxon>
        <taxon>Passeriformes</taxon>
        <taxon>Turdidae</taxon>
        <taxon>Catharus</taxon>
    </lineage>
</organism>
<accession>A0A8C3Y1U5</accession>
<dbReference type="InterPro" id="IPR028036">
    <property type="entry name" value="DMAC1-like_dom"/>
</dbReference>
<reference evidence="4" key="3">
    <citation type="submission" date="2025-09" db="UniProtKB">
        <authorList>
            <consortium name="Ensembl"/>
        </authorList>
    </citation>
    <scope>IDENTIFICATION</scope>
</reference>
<feature type="transmembrane region" description="Helical" evidence="2">
    <location>
        <begin position="87"/>
        <end position="111"/>
    </location>
</feature>
<dbReference type="InterPro" id="IPR053117">
    <property type="entry name" value="DMAC_Protein"/>
</dbReference>
<evidence type="ECO:0000256" key="2">
    <source>
        <dbReference type="SAM" id="Phobius"/>
    </source>
</evidence>
<feature type="region of interest" description="Disordered" evidence="1">
    <location>
        <begin position="1"/>
        <end position="47"/>
    </location>
</feature>